<name>A0A4V2T2Q5_9FIRM</name>
<dbReference type="AlphaFoldDB" id="A0A4V2T2Q5"/>
<dbReference type="EMBL" id="SLYC01000040">
    <property type="protein sequence ID" value="TCP98443.1"/>
    <property type="molecule type" value="Genomic_DNA"/>
</dbReference>
<dbReference type="Proteomes" id="UP000295504">
    <property type="component" value="Unassembled WGS sequence"/>
</dbReference>
<evidence type="ECO:0000313" key="3">
    <source>
        <dbReference type="Proteomes" id="UP000295504"/>
    </source>
</evidence>
<dbReference type="PANTHER" id="PTHR43245:SF13">
    <property type="entry name" value="UDP-D-APIOSE_UDP-D-XYLOSE SYNTHASE 2"/>
    <property type="match status" value="1"/>
</dbReference>
<comment type="caution">
    <text evidence="2">The sequence shown here is derived from an EMBL/GenBank/DDBJ whole genome shotgun (WGS) entry which is preliminary data.</text>
</comment>
<protein>
    <submittedName>
        <fullName evidence="2">UDP-glucose 4-epimerase</fullName>
    </submittedName>
</protein>
<dbReference type="InterPro" id="IPR036291">
    <property type="entry name" value="NAD(P)-bd_dom_sf"/>
</dbReference>
<proteinExistence type="predicted"/>
<feature type="domain" description="NAD-dependent epimerase/dehydratase" evidence="1">
    <location>
        <begin position="3"/>
        <end position="234"/>
    </location>
</feature>
<dbReference type="Pfam" id="PF01370">
    <property type="entry name" value="Epimerase"/>
    <property type="match status" value="1"/>
</dbReference>
<dbReference type="PANTHER" id="PTHR43245">
    <property type="entry name" value="BIFUNCTIONAL POLYMYXIN RESISTANCE PROTEIN ARNA"/>
    <property type="match status" value="1"/>
</dbReference>
<dbReference type="Gene3D" id="3.40.50.720">
    <property type="entry name" value="NAD(P)-binding Rossmann-like Domain"/>
    <property type="match status" value="1"/>
</dbReference>
<dbReference type="OrthoDB" id="142826at2"/>
<evidence type="ECO:0000259" key="1">
    <source>
        <dbReference type="Pfam" id="PF01370"/>
    </source>
</evidence>
<dbReference type="InterPro" id="IPR050177">
    <property type="entry name" value="Lipid_A_modif_metabolic_enz"/>
</dbReference>
<dbReference type="InterPro" id="IPR001509">
    <property type="entry name" value="Epimerase_deHydtase"/>
</dbReference>
<sequence>MKVLVTGGAGFIGSHTVDKLIEEGNDVIVIDNLSTGNISNVNYKAVFYNEDIRDEALNNIFESERPEYVIHLASQSDPLKSIEFPLYDSQININGTINLLECCVRNDVKKIVFASSISIYGNPKKLPICETDEKNPITQYGLSKLTAENYIKLYSKLYGLQYTILRYANVYGEREQQRDYTGAIPIFIKKLLQKDVPKIFNDGNETRDYIYVKDVVEANILSILMGNNEEINIGSGRQLKTMELYSIITHMIGVKAETVFDNSTMYKIQHIILNINKARRLLGWEPKHSIVDGLINTIGYYKMYLNM</sequence>
<evidence type="ECO:0000313" key="2">
    <source>
        <dbReference type="EMBL" id="TCP98443.1"/>
    </source>
</evidence>
<organism evidence="2 3">
    <name type="scientific">Serpentinicella alkaliphila</name>
    <dbReference type="NCBI Taxonomy" id="1734049"/>
    <lineage>
        <taxon>Bacteria</taxon>
        <taxon>Bacillati</taxon>
        <taxon>Bacillota</taxon>
        <taxon>Clostridia</taxon>
        <taxon>Peptostreptococcales</taxon>
        <taxon>Natronincolaceae</taxon>
        <taxon>Serpentinicella</taxon>
    </lineage>
</organism>
<gene>
    <name evidence="2" type="ORF">EDD79_104025</name>
</gene>
<reference evidence="2 3" key="1">
    <citation type="submission" date="2019-03" db="EMBL/GenBank/DDBJ databases">
        <title>Genomic Encyclopedia of Type Strains, Phase IV (KMG-IV): sequencing the most valuable type-strain genomes for metagenomic binning, comparative biology and taxonomic classification.</title>
        <authorList>
            <person name="Goeker M."/>
        </authorList>
    </citation>
    <scope>NUCLEOTIDE SEQUENCE [LARGE SCALE GENOMIC DNA]</scope>
    <source>
        <strain evidence="2 3">DSM 100013</strain>
    </source>
</reference>
<keyword evidence="3" id="KW-1185">Reference proteome</keyword>
<dbReference type="SUPFAM" id="SSF51735">
    <property type="entry name" value="NAD(P)-binding Rossmann-fold domains"/>
    <property type="match status" value="1"/>
</dbReference>
<dbReference type="RefSeq" id="WP_132849350.1">
    <property type="nucleotide sequence ID" value="NZ_CP058648.1"/>
</dbReference>
<accession>A0A4V2T2Q5</accession>